<reference evidence="1 2" key="1">
    <citation type="submission" date="2022-01" db="EMBL/GenBank/DDBJ databases">
        <title>Mariniradius saccharolyticus sp. nov., isolated from sediment of a river.</title>
        <authorList>
            <person name="Liu H."/>
        </authorList>
    </citation>
    <scope>NUCLEOTIDE SEQUENCE [LARGE SCALE GENOMIC DNA]</scope>
    <source>
        <strain evidence="1 2">RY-2</strain>
    </source>
</reference>
<evidence type="ECO:0000313" key="1">
    <source>
        <dbReference type="EMBL" id="MCF1752358.1"/>
    </source>
</evidence>
<evidence type="ECO:0000313" key="2">
    <source>
        <dbReference type="Proteomes" id="UP001201449"/>
    </source>
</evidence>
<name>A0ABS9BWG8_9BACT</name>
<dbReference type="RefSeq" id="WP_234862254.1">
    <property type="nucleotide sequence ID" value="NZ_JAKEVZ010000011.1"/>
</dbReference>
<dbReference type="Proteomes" id="UP001201449">
    <property type="component" value="Unassembled WGS sequence"/>
</dbReference>
<keyword evidence="2" id="KW-1185">Reference proteome</keyword>
<dbReference type="EMBL" id="JAKEVZ010000011">
    <property type="protein sequence ID" value="MCF1752358.1"/>
    <property type="molecule type" value="Genomic_DNA"/>
</dbReference>
<organism evidence="1 2">
    <name type="scientific">Mariniradius sediminis</name>
    <dbReference type="NCBI Taxonomy" id="2909237"/>
    <lineage>
        <taxon>Bacteria</taxon>
        <taxon>Pseudomonadati</taxon>
        <taxon>Bacteroidota</taxon>
        <taxon>Cytophagia</taxon>
        <taxon>Cytophagales</taxon>
        <taxon>Cyclobacteriaceae</taxon>
        <taxon>Mariniradius</taxon>
    </lineage>
</organism>
<comment type="caution">
    <text evidence="1">The sequence shown here is derived from an EMBL/GenBank/DDBJ whole genome shotgun (WGS) entry which is preliminary data.</text>
</comment>
<dbReference type="PROSITE" id="PS51257">
    <property type="entry name" value="PROKAR_LIPOPROTEIN"/>
    <property type="match status" value="1"/>
</dbReference>
<gene>
    <name evidence="1" type="ORF">L0U89_14940</name>
</gene>
<sequence>MKRITQIISLLLVLFAASSCEKEPDRPDYNYSFKINGVEKRFSASNDANIVFIDDVASGIRLAIWTMVTGSDPEKNSVIISLRTLERLELGLTYQMQEELVVQGRISPRMTMIYFDENGKAWGATLLRSQNPGARDNCNLSLTDFTTEGTTGTFEGVLFDLSDNTTPLADRTAMLLTEGKFFLPNFVENR</sequence>
<protein>
    <submittedName>
        <fullName evidence="1">Uncharacterized protein</fullName>
    </submittedName>
</protein>
<proteinExistence type="predicted"/>
<accession>A0ABS9BWG8</accession>